<reference evidence="2" key="1">
    <citation type="submission" date="2022-11" db="UniProtKB">
        <authorList>
            <consortium name="WormBaseParasite"/>
        </authorList>
    </citation>
    <scope>IDENTIFICATION</scope>
</reference>
<dbReference type="WBParaSite" id="JU765_v2.g15371.t1">
    <property type="protein sequence ID" value="JU765_v2.g15371.t1"/>
    <property type="gene ID" value="JU765_v2.g15371"/>
</dbReference>
<evidence type="ECO:0000313" key="2">
    <source>
        <dbReference type="WBParaSite" id="JU765_v2.g15371.t1"/>
    </source>
</evidence>
<evidence type="ECO:0000313" key="1">
    <source>
        <dbReference type="Proteomes" id="UP000887576"/>
    </source>
</evidence>
<organism evidence="1 2">
    <name type="scientific">Panagrolaimus sp. JU765</name>
    <dbReference type="NCBI Taxonomy" id="591449"/>
    <lineage>
        <taxon>Eukaryota</taxon>
        <taxon>Metazoa</taxon>
        <taxon>Ecdysozoa</taxon>
        <taxon>Nematoda</taxon>
        <taxon>Chromadorea</taxon>
        <taxon>Rhabditida</taxon>
        <taxon>Tylenchina</taxon>
        <taxon>Panagrolaimomorpha</taxon>
        <taxon>Panagrolaimoidea</taxon>
        <taxon>Panagrolaimidae</taxon>
        <taxon>Panagrolaimus</taxon>
    </lineage>
</organism>
<accession>A0AC34QD92</accession>
<protein>
    <submittedName>
        <fullName evidence="2">Zinc finger Ran-binding domain-containing protein 2</fullName>
    </submittedName>
</protein>
<sequence>MDTNYDFRKSAKSGGWTCAGLKCHYVNPENAPYCESCGAEKVQKKKFNPEAGKDGTEKFKGVFTGDDWTCTKCGNVNWARRQICNLCNARRNADAEQRTGYGGGFMDRQEVEYKEKTADVDEDFDEFGRKKRKTNFGYDKPLEKKQRMDEDENDEDDDDTNLDKYKLLSDEDDDNEIDEDELAKYDLTADPEVVENKDKVISKFEKAKSASPQSSDCSCSCSGGECSCPEEEEEPRRHSRDRDHRSRDYDSRDRHKHRESHHSKSRRRSSSRDRNGRDDRKRSDRDRYRR</sequence>
<proteinExistence type="predicted"/>
<dbReference type="Proteomes" id="UP000887576">
    <property type="component" value="Unplaced"/>
</dbReference>
<name>A0AC34QD92_9BILA</name>